<dbReference type="HOGENOM" id="CLU_2401186_0_0_1"/>
<accession>L8WLJ3</accession>
<evidence type="ECO:0000313" key="1">
    <source>
        <dbReference type="EMBL" id="ELU37637.1"/>
    </source>
</evidence>
<name>L8WLJ3_THACA</name>
<gene>
    <name evidence="1" type="ORF">AG1IA_08335</name>
</gene>
<reference evidence="1 2" key="1">
    <citation type="journal article" date="2013" name="Nat. Commun.">
        <title>The evolution and pathogenic mechanisms of the rice sheath blight pathogen.</title>
        <authorList>
            <person name="Zheng A."/>
            <person name="Lin R."/>
            <person name="Xu L."/>
            <person name="Qin P."/>
            <person name="Tang C."/>
            <person name="Ai P."/>
            <person name="Zhang D."/>
            <person name="Liu Y."/>
            <person name="Sun Z."/>
            <person name="Feng H."/>
            <person name="Wang Y."/>
            <person name="Chen Y."/>
            <person name="Liang X."/>
            <person name="Fu R."/>
            <person name="Li Q."/>
            <person name="Zhang J."/>
            <person name="Yu X."/>
            <person name="Xie Z."/>
            <person name="Ding L."/>
            <person name="Guan P."/>
            <person name="Tang J."/>
            <person name="Liang Y."/>
            <person name="Wang S."/>
            <person name="Deng Q."/>
            <person name="Li S."/>
            <person name="Zhu J."/>
            <person name="Wang L."/>
            <person name="Liu H."/>
            <person name="Li P."/>
        </authorList>
    </citation>
    <scope>NUCLEOTIDE SEQUENCE [LARGE SCALE GENOMIC DNA]</scope>
    <source>
        <strain evidence="2">AG-1 IA</strain>
    </source>
</reference>
<proteinExistence type="predicted"/>
<comment type="caution">
    <text evidence="1">The sequence shown here is derived from an EMBL/GenBank/DDBJ whole genome shotgun (WGS) entry which is preliminary data.</text>
</comment>
<dbReference type="AlphaFoldDB" id="L8WLJ3"/>
<dbReference type="EMBL" id="AFRT01002521">
    <property type="protein sequence ID" value="ELU37637.1"/>
    <property type="molecule type" value="Genomic_DNA"/>
</dbReference>
<organism evidence="1 2">
    <name type="scientific">Thanatephorus cucumeris (strain AG1-IA)</name>
    <name type="common">Rice sheath blight fungus</name>
    <name type="synonym">Rhizoctonia solani</name>
    <dbReference type="NCBI Taxonomy" id="983506"/>
    <lineage>
        <taxon>Eukaryota</taxon>
        <taxon>Fungi</taxon>
        <taxon>Dikarya</taxon>
        <taxon>Basidiomycota</taxon>
        <taxon>Agaricomycotina</taxon>
        <taxon>Agaricomycetes</taxon>
        <taxon>Cantharellales</taxon>
        <taxon>Ceratobasidiaceae</taxon>
        <taxon>Rhizoctonia</taxon>
        <taxon>Rhizoctonia solani AG-1</taxon>
    </lineage>
</organism>
<keyword evidence="2" id="KW-1185">Reference proteome</keyword>
<evidence type="ECO:0000313" key="2">
    <source>
        <dbReference type="Proteomes" id="UP000011668"/>
    </source>
</evidence>
<dbReference type="Proteomes" id="UP000011668">
    <property type="component" value="Unassembled WGS sequence"/>
</dbReference>
<sequence>MVSNARLSSPLYYCCGACCPPTAFLSVTTAFTHSHIALSSISSHPASCFATTIGENWLGAYRICPCCASLCCGAWWKCRVGAVECSTGTMSIT</sequence>
<protein>
    <submittedName>
        <fullName evidence="1">Uncharacterized protein</fullName>
    </submittedName>
</protein>